<comment type="caution">
    <text evidence="1">The sequence shown here is derived from an EMBL/GenBank/DDBJ whole genome shotgun (WGS) entry which is preliminary data.</text>
</comment>
<feature type="non-terminal residue" evidence="1">
    <location>
        <position position="1"/>
    </location>
</feature>
<dbReference type="AlphaFoldDB" id="X1VXQ7"/>
<gene>
    <name evidence="1" type="ORF">S12H4_63202</name>
</gene>
<feature type="non-terminal residue" evidence="1">
    <location>
        <position position="50"/>
    </location>
</feature>
<evidence type="ECO:0000313" key="1">
    <source>
        <dbReference type="EMBL" id="GAJ16620.1"/>
    </source>
</evidence>
<name>X1VXQ7_9ZZZZ</name>
<organism evidence="1">
    <name type="scientific">marine sediment metagenome</name>
    <dbReference type="NCBI Taxonomy" id="412755"/>
    <lineage>
        <taxon>unclassified sequences</taxon>
        <taxon>metagenomes</taxon>
        <taxon>ecological metagenomes</taxon>
    </lineage>
</organism>
<proteinExistence type="predicted"/>
<reference evidence="1" key="1">
    <citation type="journal article" date="2014" name="Front. Microbiol.">
        <title>High frequency of phylogenetically diverse reductive dehalogenase-homologous genes in deep subseafloor sedimentary metagenomes.</title>
        <authorList>
            <person name="Kawai M."/>
            <person name="Futagami T."/>
            <person name="Toyoda A."/>
            <person name="Takaki Y."/>
            <person name="Nishi S."/>
            <person name="Hori S."/>
            <person name="Arai W."/>
            <person name="Tsubouchi T."/>
            <person name="Morono Y."/>
            <person name="Uchiyama I."/>
            <person name="Ito T."/>
            <person name="Fujiyama A."/>
            <person name="Inagaki F."/>
            <person name="Takami H."/>
        </authorList>
    </citation>
    <scope>NUCLEOTIDE SEQUENCE</scope>
    <source>
        <strain evidence="1">Expedition CK06-06</strain>
    </source>
</reference>
<accession>X1VXQ7</accession>
<sequence length="50" mass="5410">PFGLPCRVPSAQEGEFSVVKRLHSQINPIKPKGLEATGPIFSEVTGVDLY</sequence>
<dbReference type="EMBL" id="BARW01042836">
    <property type="protein sequence ID" value="GAJ16620.1"/>
    <property type="molecule type" value="Genomic_DNA"/>
</dbReference>
<protein>
    <submittedName>
        <fullName evidence="1">Uncharacterized protein</fullName>
    </submittedName>
</protein>